<feature type="chain" id="PRO_5002080527" description="DUF1496 domain-containing protein" evidence="1">
    <location>
        <begin position="26"/>
        <end position="112"/>
    </location>
</feature>
<name>A0A0B1R006_9GAMM</name>
<dbReference type="EMBL" id="JTJJ01000086">
    <property type="protein sequence ID" value="KHJ66373.1"/>
    <property type="molecule type" value="Genomic_DNA"/>
</dbReference>
<evidence type="ECO:0000313" key="3">
    <source>
        <dbReference type="Proteomes" id="UP000030853"/>
    </source>
</evidence>
<proteinExistence type="predicted"/>
<evidence type="ECO:0000313" key="2">
    <source>
        <dbReference type="EMBL" id="KHJ66373.1"/>
    </source>
</evidence>
<organism evidence="2 3">
    <name type="scientific">Pantoea rodasii</name>
    <dbReference type="NCBI Taxonomy" id="1076549"/>
    <lineage>
        <taxon>Bacteria</taxon>
        <taxon>Pseudomonadati</taxon>
        <taxon>Pseudomonadota</taxon>
        <taxon>Gammaproteobacteria</taxon>
        <taxon>Enterobacterales</taxon>
        <taxon>Erwiniaceae</taxon>
        <taxon>Pantoea</taxon>
    </lineage>
</organism>
<keyword evidence="1" id="KW-0732">Signal</keyword>
<evidence type="ECO:0000256" key="1">
    <source>
        <dbReference type="SAM" id="SignalP"/>
    </source>
</evidence>
<accession>A0A0B1R006</accession>
<dbReference type="Proteomes" id="UP000030853">
    <property type="component" value="Unassembled WGS sequence"/>
</dbReference>
<gene>
    <name evidence="2" type="ORF">QU24_19660</name>
</gene>
<comment type="caution">
    <text evidence="2">The sequence shown here is derived from an EMBL/GenBank/DDBJ whole genome shotgun (WGS) entry which is preliminary data.</text>
</comment>
<dbReference type="AlphaFoldDB" id="A0A0B1R006"/>
<feature type="signal peptide" evidence="1">
    <location>
        <begin position="1"/>
        <end position="25"/>
    </location>
</feature>
<evidence type="ECO:0008006" key="4">
    <source>
        <dbReference type="Google" id="ProtNLM"/>
    </source>
</evidence>
<sequence>MKNFIRAAAASVLLAAISASAPVSAGVLDPYMVTQLSDINDTVKETNGRVEKILTHIEQQDKEAHKGGCWLDGKAFSQGAEAKVGDHVARCSVQPESGWPYWKSASGTEGLK</sequence>
<protein>
    <recommendedName>
        <fullName evidence="4">DUF1496 domain-containing protein</fullName>
    </recommendedName>
</protein>
<reference evidence="2 3" key="1">
    <citation type="submission" date="2014-11" db="EMBL/GenBank/DDBJ databases">
        <title>Genome sequencing of Pantoea rodasii ND03.</title>
        <authorList>
            <person name="Muhamad Yunos N.Y."/>
            <person name="Chan K.-G."/>
        </authorList>
    </citation>
    <scope>NUCLEOTIDE SEQUENCE [LARGE SCALE GENOMIC DNA]</scope>
    <source>
        <strain evidence="2 3">ND03</strain>
    </source>
</reference>
<dbReference type="RefSeq" id="WP_039334534.1">
    <property type="nucleotide sequence ID" value="NZ_JTJJ01000086.1"/>
</dbReference>